<dbReference type="GO" id="GO:0006284">
    <property type="term" value="P:base-excision repair"/>
    <property type="evidence" value="ECO:0007669"/>
    <property type="project" value="InterPro"/>
</dbReference>
<dbReference type="GO" id="GO:0006298">
    <property type="term" value="P:mismatch repair"/>
    <property type="evidence" value="ECO:0007669"/>
    <property type="project" value="TreeGrafter"/>
</dbReference>
<dbReference type="PANTHER" id="PTHR42944:SF1">
    <property type="entry name" value="ADENINE DNA GLYCOSYLASE"/>
    <property type="match status" value="1"/>
</dbReference>
<dbReference type="Pfam" id="PF00633">
    <property type="entry name" value="HHH"/>
    <property type="match status" value="1"/>
</dbReference>
<dbReference type="PANTHER" id="PTHR42944">
    <property type="entry name" value="ADENINE DNA GLYCOSYLASE"/>
    <property type="match status" value="1"/>
</dbReference>
<feature type="domain" description="HhH-GPD" evidence="14">
    <location>
        <begin position="48"/>
        <end position="200"/>
    </location>
</feature>
<dbReference type="InterPro" id="IPR044298">
    <property type="entry name" value="MIG/MutY"/>
</dbReference>
<keyword evidence="8" id="KW-0227">DNA damage</keyword>
<sequence>MPTSQEHIFGLDARRVALVLGWFEASARDLPWRQPDCSAWGVLVSEVMLQQTPVARVLPAWEEWMKRWPTPGHLAAASQADAVRAWGRLGYPRRAKRLWECARVLVDRHGGEVPADADTLLSLPGVGDYTASAVRAFAFGERAVVLDTNVRRVLARVWGGEPLPATSVRAGERQLAERVTPLDPASAAAWAAASMELGALICTARAPRCEECPVASSCAWFAGGRQGLEEAPRRTQAWHGTDRQVRGRILALLREADAPLIVEGRTALADVEPGQVESCLESLLADGLVALVDAERGLVALA</sequence>
<evidence type="ECO:0000259" key="14">
    <source>
        <dbReference type="SMART" id="SM00478"/>
    </source>
</evidence>
<evidence type="ECO:0000256" key="6">
    <source>
        <dbReference type="ARBA" id="ARBA00022485"/>
    </source>
</evidence>
<keyword evidence="13 15" id="KW-0326">Glycosidase</keyword>
<dbReference type="FunFam" id="1.10.340.30:FF:000003">
    <property type="entry name" value="A/G-specific adenine glycosylase"/>
    <property type="match status" value="1"/>
</dbReference>
<evidence type="ECO:0000313" key="16">
    <source>
        <dbReference type="Proteomes" id="UP000547973"/>
    </source>
</evidence>
<dbReference type="CDD" id="cd00056">
    <property type="entry name" value="ENDO3c"/>
    <property type="match status" value="1"/>
</dbReference>
<evidence type="ECO:0000256" key="4">
    <source>
        <dbReference type="ARBA" id="ARBA00012045"/>
    </source>
</evidence>
<keyword evidence="6" id="KW-0004">4Fe-4S</keyword>
<evidence type="ECO:0000256" key="11">
    <source>
        <dbReference type="ARBA" id="ARBA00023014"/>
    </source>
</evidence>
<dbReference type="Gene3D" id="1.10.340.30">
    <property type="entry name" value="Hypothetical protein, domain 2"/>
    <property type="match status" value="1"/>
</dbReference>
<keyword evidence="16" id="KW-1185">Reference proteome</keyword>
<keyword evidence="11" id="KW-0411">Iron-sulfur</keyword>
<dbReference type="GO" id="GO:0000701">
    <property type="term" value="F:purine-specific mismatch base pair DNA N-glycosylase activity"/>
    <property type="evidence" value="ECO:0007669"/>
    <property type="project" value="UniProtKB-EC"/>
</dbReference>
<evidence type="ECO:0000256" key="5">
    <source>
        <dbReference type="ARBA" id="ARBA00022023"/>
    </source>
</evidence>
<dbReference type="PROSITE" id="PS01155">
    <property type="entry name" value="ENDONUCLEASE_III_2"/>
    <property type="match status" value="1"/>
</dbReference>
<evidence type="ECO:0000256" key="3">
    <source>
        <dbReference type="ARBA" id="ARBA00008343"/>
    </source>
</evidence>
<dbReference type="GO" id="GO:0034039">
    <property type="term" value="F:8-oxo-7,8-dihydroguanine DNA N-glycosylase activity"/>
    <property type="evidence" value="ECO:0007669"/>
    <property type="project" value="TreeGrafter"/>
</dbReference>
<dbReference type="Pfam" id="PF00730">
    <property type="entry name" value="HhH-GPD"/>
    <property type="match status" value="1"/>
</dbReference>
<dbReference type="AlphaFoldDB" id="A0A7Z0CLA2"/>
<comment type="catalytic activity">
    <reaction evidence="1">
        <text>Hydrolyzes free adenine bases from 7,8-dihydro-8-oxoguanine:adenine mismatched double-stranded DNA, leaving an apurinic site.</text>
        <dbReference type="EC" id="3.2.2.31"/>
    </reaction>
</comment>
<dbReference type="InterPro" id="IPR000445">
    <property type="entry name" value="HhH_motif"/>
</dbReference>
<dbReference type="InterPro" id="IPR003651">
    <property type="entry name" value="Endonuclease3_FeS-loop_motif"/>
</dbReference>
<evidence type="ECO:0000256" key="10">
    <source>
        <dbReference type="ARBA" id="ARBA00023004"/>
    </source>
</evidence>
<dbReference type="RefSeq" id="WP_062074361.1">
    <property type="nucleotide sequence ID" value="NZ_BBRC01000002.1"/>
</dbReference>
<dbReference type="Proteomes" id="UP000547973">
    <property type="component" value="Unassembled WGS sequence"/>
</dbReference>
<dbReference type="EC" id="3.2.2.31" evidence="4"/>
<reference evidence="15 16" key="1">
    <citation type="submission" date="2020-07" db="EMBL/GenBank/DDBJ databases">
        <title>Sequencing the genomes of 1000 actinobacteria strains.</title>
        <authorList>
            <person name="Klenk H.-P."/>
        </authorList>
    </citation>
    <scope>NUCLEOTIDE SEQUENCE [LARGE SCALE GENOMIC DNA]</scope>
    <source>
        <strain evidence="15 16">DSM 19970</strain>
    </source>
</reference>
<keyword evidence="9 15" id="KW-0378">Hydrolase</keyword>
<dbReference type="SMART" id="SM00525">
    <property type="entry name" value="FES"/>
    <property type="match status" value="1"/>
</dbReference>
<evidence type="ECO:0000256" key="7">
    <source>
        <dbReference type="ARBA" id="ARBA00022723"/>
    </source>
</evidence>
<organism evidence="15 16">
    <name type="scientific">Demequina lutea</name>
    <dbReference type="NCBI Taxonomy" id="431489"/>
    <lineage>
        <taxon>Bacteria</taxon>
        <taxon>Bacillati</taxon>
        <taxon>Actinomycetota</taxon>
        <taxon>Actinomycetes</taxon>
        <taxon>Micrococcales</taxon>
        <taxon>Demequinaceae</taxon>
        <taxon>Demequina</taxon>
    </lineage>
</organism>
<keyword evidence="12" id="KW-0234">DNA repair</keyword>
<comment type="similarity">
    <text evidence="3">Belongs to the Nth/MutY family.</text>
</comment>
<dbReference type="GO" id="GO:0032357">
    <property type="term" value="F:oxidized purine DNA binding"/>
    <property type="evidence" value="ECO:0007669"/>
    <property type="project" value="TreeGrafter"/>
</dbReference>
<evidence type="ECO:0000313" key="15">
    <source>
        <dbReference type="EMBL" id="NYI42555.1"/>
    </source>
</evidence>
<comment type="cofactor">
    <cofactor evidence="2">
        <name>[4Fe-4S] cluster</name>
        <dbReference type="ChEBI" id="CHEBI:49883"/>
    </cofactor>
</comment>
<dbReference type="InterPro" id="IPR004036">
    <property type="entry name" value="Endonuclease-III-like_CS2"/>
</dbReference>
<protein>
    <recommendedName>
        <fullName evidence="5">Adenine DNA glycosylase</fullName>
        <ecNumber evidence="4">3.2.2.31</ecNumber>
    </recommendedName>
</protein>
<dbReference type="GO" id="GO:0051539">
    <property type="term" value="F:4 iron, 4 sulfur cluster binding"/>
    <property type="evidence" value="ECO:0007669"/>
    <property type="project" value="UniProtKB-KW"/>
</dbReference>
<accession>A0A7Z0CLA2</accession>
<keyword evidence="10" id="KW-0408">Iron</keyword>
<dbReference type="GO" id="GO:0035485">
    <property type="term" value="F:adenine/guanine mispair binding"/>
    <property type="evidence" value="ECO:0007669"/>
    <property type="project" value="TreeGrafter"/>
</dbReference>
<dbReference type="GO" id="GO:0046872">
    <property type="term" value="F:metal ion binding"/>
    <property type="evidence" value="ECO:0007669"/>
    <property type="project" value="UniProtKB-KW"/>
</dbReference>
<evidence type="ECO:0000256" key="8">
    <source>
        <dbReference type="ARBA" id="ARBA00022763"/>
    </source>
</evidence>
<dbReference type="InterPro" id="IPR023170">
    <property type="entry name" value="HhH_base_excis_C"/>
</dbReference>
<gene>
    <name evidence="15" type="ORF">BKA03_002674</name>
</gene>
<dbReference type="InterPro" id="IPR011257">
    <property type="entry name" value="DNA_glycosylase"/>
</dbReference>
<evidence type="ECO:0000256" key="9">
    <source>
        <dbReference type="ARBA" id="ARBA00022801"/>
    </source>
</evidence>
<evidence type="ECO:0000256" key="2">
    <source>
        <dbReference type="ARBA" id="ARBA00001966"/>
    </source>
</evidence>
<proteinExistence type="inferred from homology"/>
<evidence type="ECO:0000256" key="12">
    <source>
        <dbReference type="ARBA" id="ARBA00023204"/>
    </source>
</evidence>
<dbReference type="Pfam" id="PF10576">
    <property type="entry name" value="EndIII_4Fe-2S"/>
    <property type="match status" value="1"/>
</dbReference>
<dbReference type="SMART" id="SM00478">
    <property type="entry name" value="ENDO3c"/>
    <property type="match status" value="1"/>
</dbReference>
<name>A0A7Z0CLA2_9MICO</name>
<evidence type="ECO:0000256" key="13">
    <source>
        <dbReference type="ARBA" id="ARBA00023295"/>
    </source>
</evidence>
<dbReference type="SUPFAM" id="SSF48150">
    <property type="entry name" value="DNA-glycosylase"/>
    <property type="match status" value="1"/>
</dbReference>
<evidence type="ECO:0000256" key="1">
    <source>
        <dbReference type="ARBA" id="ARBA00000843"/>
    </source>
</evidence>
<keyword evidence="7" id="KW-0479">Metal-binding</keyword>
<comment type="caution">
    <text evidence="15">The sequence shown here is derived from an EMBL/GenBank/DDBJ whole genome shotgun (WGS) entry which is preliminary data.</text>
</comment>
<dbReference type="OrthoDB" id="9802365at2"/>
<dbReference type="EMBL" id="JACBZO010000001">
    <property type="protein sequence ID" value="NYI42555.1"/>
    <property type="molecule type" value="Genomic_DNA"/>
</dbReference>
<dbReference type="Gene3D" id="1.10.1670.10">
    <property type="entry name" value="Helix-hairpin-Helix base-excision DNA repair enzymes (C-terminal)"/>
    <property type="match status" value="1"/>
</dbReference>
<dbReference type="InterPro" id="IPR003265">
    <property type="entry name" value="HhH-GPD_domain"/>
</dbReference>